<evidence type="ECO:0000256" key="1">
    <source>
        <dbReference type="ARBA" id="ARBA00005485"/>
    </source>
</evidence>
<evidence type="ECO:0000256" key="3">
    <source>
        <dbReference type="SAM" id="Coils"/>
    </source>
</evidence>
<feature type="compositionally biased region" description="Basic and acidic residues" evidence="4">
    <location>
        <begin position="635"/>
        <end position="646"/>
    </location>
</feature>
<reference evidence="6" key="1">
    <citation type="journal article" date="2013" name="Science">
        <title>The Amborella genome and the evolution of flowering plants.</title>
        <authorList>
            <consortium name="Amborella Genome Project"/>
        </authorList>
    </citation>
    <scope>NUCLEOTIDE SEQUENCE [LARGE SCALE GENOMIC DNA]</scope>
</reference>
<dbReference type="GO" id="GO:0007131">
    <property type="term" value="P:reciprocal meiotic recombination"/>
    <property type="evidence" value="ECO:0000318"/>
    <property type="project" value="GO_Central"/>
</dbReference>
<sequence length="792" mass="88834">MAPNKITPRPARNNSISSSNSNHKLSKISAESDFPSARRASIDTSSKALDLRSSKSVDLNSPKKLLSRGVSELQEQLGQAQEELCKARDELALADESKARVQEELHVTKKMTEEAHVRLSEALVAQKRAEESSEIAKFRIDELEQANFEVALKKEDAWQLELESVKKQHVLDVEALLSVTQELQRLKQELACAKETKEEALSQAKNAKVHLGSLENDRLVAEVDCASASLEALNAQILDAKEKKDLEDSRSEAQNKEVMDSIECKKMKMESLRQELQSANEAGLRLIELEAVVGRLESELNGSRETESLAMGLAGENQKRVGTLEMDLERAKEAEARTFDSLVSQTKVLEETKMNLEEAKLEISFLREHVEALQASVEQIKRDLEVSHSCLEKSKLDTHAMTETVGVLEQELEVAKEDLAHALQRENMAIESVKGLSEEVAHLRNELKLAIEAEEKSKKAMDNLAFALHEVTAEANQVKEVLASTLSQLDGTKPEAEQMKVLMQSTQGGFQKSLEEARKEINQLKEETKRSKELEEEAITCWNEKETGLVACLRESEEEAAVTKRETQRLILLVREVEEEGKVAKEESLKLKESLEEAKSEADALKEDNEMVAMQNARLQDSLSAMERELQRLSREKDQLKAKEAARVSSTLSRPFEDCKNQRFPSQDEDSGDSSFEVDLEKGNQSPTEYPSEVLIKNGVEENPIMHYGKKKAVDFVELANTNGDLKLTNQLSSSNEGPDDGETINSDDFDHVEGPNMEDVDTERRSPPRQTKKKALLHRFGNLLRKKNSDR</sequence>
<dbReference type="PANTHER" id="PTHR23160">
    <property type="entry name" value="SYNAPTONEMAL COMPLEX PROTEIN-RELATED"/>
    <property type="match status" value="1"/>
</dbReference>
<comment type="similarity">
    <text evidence="1">Belongs to the WEB family.</text>
</comment>
<dbReference type="HOGENOM" id="CLU_013878_1_0_1"/>
<dbReference type="eggNOG" id="ENOG502QSCE">
    <property type="taxonomic scope" value="Eukaryota"/>
</dbReference>
<keyword evidence="2 3" id="KW-0175">Coiled coil</keyword>
<evidence type="ECO:0000256" key="2">
    <source>
        <dbReference type="ARBA" id="ARBA00023054"/>
    </source>
</evidence>
<gene>
    <name evidence="5" type="ORF">AMTR_s00008p00247380</name>
</gene>
<name>W1NIY3_AMBTC</name>
<dbReference type="OMA" id="MDSIECK"/>
<feature type="coiled-coil region" evidence="3">
    <location>
        <begin position="507"/>
        <end position="538"/>
    </location>
</feature>
<dbReference type="AlphaFoldDB" id="W1NIY3"/>
<evidence type="ECO:0000256" key="4">
    <source>
        <dbReference type="SAM" id="MobiDB-lite"/>
    </source>
</evidence>
<feature type="region of interest" description="Disordered" evidence="4">
    <location>
        <begin position="726"/>
        <end position="792"/>
    </location>
</feature>
<feature type="coiled-coil region" evidence="3">
    <location>
        <begin position="63"/>
        <end position="90"/>
    </location>
</feature>
<feature type="coiled-coil region" evidence="3">
    <location>
        <begin position="342"/>
        <end position="453"/>
    </location>
</feature>
<feature type="coiled-coil region" evidence="3">
    <location>
        <begin position="176"/>
        <end position="282"/>
    </location>
</feature>
<feature type="region of interest" description="Disordered" evidence="4">
    <location>
        <begin position="1"/>
        <end position="60"/>
    </location>
</feature>
<accession>W1NIY3</accession>
<dbReference type="InterPro" id="IPR008545">
    <property type="entry name" value="Web"/>
</dbReference>
<evidence type="ECO:0000313" key="5">
    <source>
        <dbReference type="EMBL" id="ERM95431.1"/>
    </source>
</evidence>
<keyword evidence="6" id="KW-1185">Reference proteome</keyword>
<feature type="compositionally biased region" description="Acidic residues" evidence="4">
    <location>
        <begin position="667"/>
        <end position="678"/>
    </location>
</feature>
<feature type="region of interest" description="Disordered" evidence="4">
    <location>
        <begin position="635"/>
        <end position="695"/>
    </location>
</feature>
<dbReference type="EMBL" id="KI397486">
    <property type="protein sequence ID" value="ERM95431.1"/>
    <property type="molecule type" value="Genomic_DNA"/>
</dbReference>
<proteinExistence type="inferred from homology"/>
<evidence type="ECO:0008006" key="7">
    <source>
        <dbReference type="Google" id="ProtNLM"/>
    </source>
</evidence>
<feature type="compositionally biased region" description="Acidic residues" evidence="4">
    <location>
        <begin position="738"/>
        <end position="748"/>
    </location>
</feature>
<protein>
    <recommendedName>
        <fullName evidence="7">WEB family protein</fullName>
    </recommendedName>
</protein>
<dbReference type="STRING" id="13333.W1NIY3"/>
<dbReference type="Gramene" id="ERM95431">
    <property type="protein sequence ID" value="ERM95431"/>
    <property type="gene ID" value="AMTR_s00008p00247380"/>
</dbReference>
<feature type="compositionally biased region" description="Low complexity" evidence="4">
    <location>
        <begin position="13"/>
        <end position="29"/>
    </location>
</feature>
<dbReference type="Proteomes" id="UP000017836">
    <property type="component" value="Unassembled WGS sequence"/>
</dbReference>
<feature type="compositionally biased region" description="Polar residues" evidence="4">
    <location>
        <begin position="726"/>
        <end position="737"/>
    </location>
</feature>
<dbReference type="Pfam" id="PF05701">
    <property type="entry name" value="WEMBL"/>
    <property type="match status" value="1"/>
</dbReference>
<organism evidence="5 6">
    <name type="scientific">Amborella trichopoda</name>
    <dbReference type="NCBI Taxonomy" id="13333"/>
    <lineage>
        <taxon>Eukaryota</taxon>
        <taxon>Viridiplantae</taxon>
        <taxon>Streptophyta</taxon>
        <taxon>Embryophyta</taxon>
        <taxon>Tracheophyta</taxon>
        <taxon>Spermatophyta</taxon>
        <taxon>Magnoliopsida</taxon>
        <taxon>Amborellales</taxon>
        <taxon>Amborellaceae</taxon>
        <taxon>Amborella</taxon>
    </lineage>
</organism>
<evidence type="ECO:0000313" key="6">
    <source>
        <dbReference type="Proteomes" id="UP000017836"/>
    </source>
</evidence>
<dbReference type="PANTHER" id="PTHR23160:SF7">
    <property type="entry name" value="MYOSIN HEAVY CHAIN-RELATED PROTEIN"/>
    <property type="match status" value="1"/>
</dbReference>